<reference evidence="2 3" key="1">
    <citation type="submission" date="2022-03" db="EMBL/GenBank/DDBJ databases">
        <title>Complete genome analysis of Roseomonas KG 17.1 : a prolific producer of plant growth promoters.</title>
        <authorList>
            <person name="Saadouli I."/>
            <person name="Najjari A."/>
            <person name="Mosbah A."/>
            <person name="Ouzari H.I."/>
        </authorList>
    </citation>
    <scope>NUCLEOTIDE SEQUENCE [LARGE SCALE GENOMIC DNA]</scope>
    <source>
        <strain evidence="2 3">KG17-1</strain>
    </source>
</reference>
<gene>
    <name evidence="2" type="ORF">MON41_22495</name>
</gene>
<evidence type="ECO:0008006" key="4">
    <source>
        <dbReference type="Google" id="ProtNLM"/>
    </source>
</evidence>
<comment type="caution">
    <text evidence="2">The sequence shown here is derived from an EMBL/GenBank/DDBJ whole genome shotgun (WGS) entry which is preliminary data.</text>
</comment>
<evidence type="ECO:0000256" key="1">
    <source>
        <dbReference type="SAM" id="MobiDB-lite"/>
    </source>
</evidence>
<evidence type="ECO:0000313" key="2">
    <source>
        <dbReference type="EMBL" id="MCI0756412.1"/>
    </source>
</evidence>
<organism evidence="2 3">
    <name type="scientific">Teichococcus vastitatis</name>
    <dbReference type="NCBI Taxonomy" id="2307076"/>
    <lineage>
        <taxon>Bacteria</taxon>
        <taxon>Pseudomonadati</taxon>
        <taxon>Pseudomonadota</taxon>
        <taxon>Alphaproteobacteria</taxon>
        <taxon>Acetobacterales</taxon>
        <taxon>Roseomonadaceae</taxon>
        <taxon>Roseomonas</taxon>
    </lineage>
</organism>
<dbReference type="EMBL" id="JALBUU010000125">
    <property type="protein sequence ID" value="MCI0756412.1"/>
    <property type="molecule type" value="Genomic_DNA"/>
</dbReference>
<accession>A0ABS9WAT5</accession>
<proteinExistence type="predicted"/>
<protein>
    <recommendedName>
        <fullName evidence="4">Outer membrane lipoprotein SlyB</fullName>
    </recommendedName>
</protein>
<dbReference type="PROSITE" id="PS51257">
    <property type="entry name" value="PROKAR_LIPOPROTEIN"/>
    <property type="match status" value="1"/>
</dbReference>
<dbReference type="Proteomes" id="UP001201985">
    <property type="component" value="Unassembled WGS sequence"/>
</dbReference>
<feature type="region of interest" description="Disordered" evidence="1">
    <location>
        <begin position="178"/>
        <end position="200"/>
    </location>
</feature>
<keyword evidence="3" id="KW-1185">Reference proteome</keyword>
<dbReference type="RefSeq" id="WP_241793923.1">
    <property type="nucleotide sequence ID" value="NZ_JALBUU010000125.1"/>
</dbReference>
<name>A0ABS9WAT5_9PROT</name>
<sequence>MNAFNRTGLLALALAGLAGCSPSYSPDHYSSRAVQQANKVEPGVVIGRRQIEISADGTTGAVSGAAAGGVAGTRVGGGDITSAFAGIGGGLIGGLLGTAVEKGVGSSPGYEYIVRKPNGELISVVQRDETPLAIGQKVLVIAGNQARIVADYTVPNVNPPAPAPVPVPGTDTVMVPHDPSAAAGADAALPPAPPVPATAPVEATPAVASAAATEPAVPAVLPAPAAAAP</sequence>
<evidence type="ECO:0000313" key="3">
    <source>
        <dbReference type="Proteomes" id="UP001201985"/>
    </source>
</evidence>
<feature type="compositionally biased region" description="Low complexity" evidence="1">
    <location>
        <begin position="178"/>
        <end position="189"/>
    </location>
</feature>